<dbReference type="EMBL" id="BAABKQ010000001">
    <property type="protein sequence ID" value="GAA4819849.1"/>
    <property type="molecule type" value="Genomic_DNA"/>
</dbReference>
<dbReference type="Gene3D" id="3.40.50.720">
    <property type="entry name" value="NAD(P)-binding Rossmann-like Domain"/>
    <property type="match status" value="1"/>
</dbReference>
<evidence type="ECO:0000313" key="2">
    <source>
        <dbReference type="EMBL" id="GAA4819849.1"/>
    </source>
</evidence>
<comment type="caution">
    <text evidence="2">The sequence shown here is derived from an EMBL/GenBank/DDBJ whole genome shotgun (WGS) entry which is preliminary data.</text>
</comment>
<protein>
    <submittedName>
        <fullName evidence="2">NAD(P)H-binding protein</fullName>
    </submittedName>
</protein>
<dbReference type="InterPro" id="IPR051606">
    <property type="entry name" value="Polyketide_Oxido-like"/>
</dbReference>
<dbReference type="PANTHER" id="PTHR43355">
    <property type="entry name" value="FLAVIN REDUCTASE (NADPH)"/>
    <property type="match status" value="1"/>
</dbReference>
<dbReference type="InterPro" id="IPR036291">
    <property type="entry name" value="NAD(P)-bd_dom_sf"/>
</dbReference>
<sequence length="201" mass="21051">MKIAVIGSAGSLGSRIVAEALRRGHDVTALTRTDLDAADADAVTTAVRGHDVGIGATRPAPGQEHHAATTTRSLLQGHAAAGVRFVMIGGAGALRTPDTGELVADDRRWVPQQIAALARSAVDQLDECRMATGTDWTYVAPSAVMEPGQRTGHYRTGVDKLLVDEGGNSYVSMEDMAVAVVDELADPSFRGQRFTVATATN</sequence>
<dbReference type="PANTHER" id="PTHR43355:SF2">
    <property type="entry name" value="FLAVIN REDUCTASE (NADPH)"/>
    <property type="match status" value="1"/>
</dbReference>
<dbReference type="Proteomes" id="UP001500839">
    <property type="component" value="Unassembled WGS sequence"/>
</dbReference>
<gene>
    <name evidence="2" type="ORF">GCM10023353_29440</name>
</gene>
<evidence type="ECO:0000313" key="3">
    <source>
        <dbReference type="Proteomes" id="UP001500839"/>
    </source>
</evidence>
<dbReference type="RefSeq" id="WP_200176252.1">
    <property type="nucleotide sequence ID" value="NZ_BAABKQ010000001.1"/>
</dbReference>
<organism evidence="2 3">
    <name type="scientific">Tomitella cavernea</name>
    <dbReference type="NCBI Taxonomy" id="1387982"/>
    <lineage>
        <taxon>Bacteria</taxon>
        <taxon>Bacillati</taxon>
        <taxon>Actinomycetota</taxon>
        <taxon>Actinomycetes</taxon>
        <taxon>Mycobacteriales</taxon>
        <taxon>Tomitella</taxon>
    </lineage>
</organism>
<feature type="domain" description="NAD(P)-binding" evidence="1">
    <location>
        <begin position="32"/>
        <end position="187"/>
    </location>
</feature>
<evidence type="ECO:0000259" key="1">
    <source>
        <dbReference type="Pfam" id="PF13460"/>
    </source>
</evidence>
<dbReference type="Pfam" id="PF13460">
    <property type="entry name" value="NAD_binding_10"/>
    <property type="match status" value="1"/>
</dbReference>
<reference evidence="3" key="1">
    <citation type="journal article" date="2019" name="Int. J. Syst. Evol. Microbiol.">
        <title>The Global Catalogue of Microorganisms (GCM) 10K type strain sequencing project: providing services to taxonomists for standard genome sequencing and annotation.</title>
        <authorList>
            <consortium name="The Broad Institute Genomics Platform"/>
            <consortium name="The Broad Institute Genome Sequencing Center for Infectious Disease"/>
            <person name="Wu L."/>
            <person name="Ma J."/>
        </authorList>
    </citation>
    <scope>NUCLEOTIDE SEQUENCE [LARGE SCALE GENOMIC DNA]</scope>
    <source>
        <strain evidence="3">JCM 18542</strain>
    </source>
</reference>
<dbReference type="InterPro" id="IPR016040">
    <property type="entry name" value="NAD(P)-bd_dom"/>
</dbReference>
<proteinExistence type="predicted"/>
<name>A0ABP9CUW0_9ACTN</name>
<accession>A0ABP9CUW0</accession>
<dbReference type="SUPFAM" id="SSF51735">
    <property type="entry name" value="NAD(P)-binding Rossmann-fold domains"/>
    <property type="match status" value="1"/>
</dbReference>
<keyword evidence="3" id="KW-1185">Reference proteome</keyword>